<comment type="caution">
    <text evidence="5">The sequence shown here is derived from an EMBL/GenBank/DDBJ whole genome shotgun (WGS) entry which is preliminary data.</text>
</comment>
<accession>A0A3R6X1H4</accession>
<dbReference type="PANTHER" id="PTHR45657">
    <property type="entry name" value="CRAL-TRIO DOMAIN-CONTAINING PROTEIN YKL091C-RELATED"/>
    <property type="match status" value="1"/>
</dbReference>
<dbReference type="CDD" id="cd00170">
    <property type="entry name" value="SEC14"/>
    <property type="match status" value="1"/>
</dbReference>
<evidence type="ECO:0000259" key="3">
    <source>
        <dbReference type="PROSITE" id="PS50003"/>
    </source>
</evidence>
<evidence type="ECO:0000256" key="2">
    <source>
        <dbReference type="SAM" id="Phobius"/>
    </source>
</evidence>
<organism evidence="5 8">
    <name type="scientific">Aphanomyces astaci</name>
    <name type="common">Crayfish plague agent</name>
    <dbReference type="NCBI Taxonomy" id="112090"/>
    <lineage>
        <taxon>Eukaryota</taxon>
        <taxon>Sar</taxon>
        <taxon>Stramenopiles</taxon>
        <taxon>Oomycota</taxon>
        <taxon>Saprolegniomycetes</taxon>
        <taxon>Saprolegniales</taxon>
        <taxon>Verrucalvaceae</taxon>
        <taxon>Aphanomyces</taxon>
    </lineage>
</organism>
<evidence type="ECO:0000256" key="1">
    <source>
        <dbReference type="SAM" id="MobiDB-lite"/>
    </source>
</evidence>
<dbReference type="Pfam" id="PF00650">
    <property type="entry name" value="CRAL_TRIO"/>
    <property type="match status" value="1"/>
</dbReference>
<sequence length="667" mass="73157">MQDKRRATSDTSSSLGSLMGTRDVAIDRTLSSTSALPTPRGIGSTLNVCVEGKFLGILMSGMVEKRREGAVRAGFARRLFLLSVRGCHYYRKADDAEVFGTERGHLALRDFGYAKIVPENEAPYGTVEPSVDGYHFVGLFSKQHTLTWFLRVDSMDVAKAWVTAIGAAQEIAKKHLYPTEWTSTMYNTFSSILTGYACQHDMTQHLRRERLVSRKVHLNQPISVGTSLLLNESLTILLSNGQSVSLSLETVRHAAPTSSLSTTLPIDLATSSFRIQASLHLTKSASPPTTVPSTPLSPSSSSLHTSSHELLQAPYNAAALAFSGLYIVSCVLAYAFGPPFQGLMQITVILGAFLSLSVVASAGLRVHEIASIKAGQTRAATSTNSGPLVGSYAATLTITALDRVAPAPEEQTPGEKTTTTSETAPKAVPELAFSPRFIAAEKGNVDKGRVRYENTLQWRRENRVDGMLHIPQPHFHLIKKNYPQYFHGQSIKGHCVYYEKVGKIDLKAMKAAGLTIEQLLRHYIYLTEYMWTILEPSDSGRSVTVLDVEGIGFYDLTGDVMDFVRQAMGFVSAHYPERSAQIFIVNVPRWFDVVWRVVSPMIEPVTKEKIRICKGRAVKEELLKSIAEDQLPVDYGGTGVKLGLSAEEVALAKHVDDIMQKSGKVDD</sequence>
<keyword evidence="2" id="KW-0812">Transmembrane</keyword>
<dbReference type="Gene3D" id="2.30.29.30">
    <property type="entry name" value="Pleckstrin-homology domain (PH domain)/Phosphotyrosine-binding domain (PTB)"/>
    <property type="match status" value="1"/>
</dbReference>
<dbReference type="SUPFAM" id="SSF52087">
    <property type="entry name" value="CRAL/TRIO domain"/>
    <property type="match status" value="1"/>
</dbReference>
<feature type="domain" description="CRAL-TRIO" evidence="4">
    <location>
        <begin position="474"/>
        <end position="643"/>
    </location>
</feature>
<dbReference type="SMART" id="SM00516">
    <property type="entry name" value="SEC14"/>
    <property type="match status" value="1"/>
</dbReference>
<dbReference type="PROSITE" id="PS50003">
    <property type="entry name" value="PH_DOMAIN"/>
    <property type="match status" value="1"/>
</dbReference>
<evidence type="ECO:0000313" key="6">
    <source>
        <dbReference type="EMBL" id="RHZ18401.1"/>
    </source>
</evidence>
<evidence type="ECO:0000313" key="8">
    <source>
        <dbReference type="Proteomes" id="UP000285712"/>
    </source>
</evidence>
<reference evidence="7 8" key="1">
    <citation type="submission" date="2018-08" db="EMBL/GenBank/DDBJ databases">
        <title>Aphanomyces genome sequencing and annotation.</title>
        <authorList>
            <person name="Minardi D."/>
            <person name="Oidtmann B."/>
            <person name="Van Der Giezen M."/>
            <person name="Studholme D.J."/>
        </authorList>
    </citation>
    <scope>NUCLEOTIDE SEQUENCE [LARGE SCALE GENOMIC DNA]</scope>
    <source>
        <strain evidence="6 7">Da</strain>
        <strain evidence="5 8">Sv</strain>
    </source>
</reference>
<dbReference type="InterPro" id="IPR051026">
    <property type="entry name" value="PI/PC_transfer"/>
</dbReference>
<dbReference type="AlphaFoldDB" id="A0A3R6X1H4"/>
<dbReference type="Proteomes" id="UP000285430">
    <property type="component" value="Unassembled WGS sequence"/>
</dbReference>
<dbReference type="InterPro" id="IPR001251">
    <property type="entry name" value="CRAL-TRIO_dom"/>
</dbReference>
<dbReference type="InterPro" id="IPR001849">
    <property type="entry name" value="PH_domain"/>
</dbReference>
<feature type="transmembrane region" description="Helical" evidence="2">
    <location>
        <begin position="317"/>
        <end position="337"/>
    </location>
</feature>
<feature type="compositionally biased region" description="Low complexity" evidence="1">
    <location>
        <begin position="409"/>
        <end position="423"/>
    </location>
</feature>
<protein>
    <recommendedName>
        <fullName evidence="9">CRAL-TRIO domain-containing protein</fullName>
    </recommendedName>
</protein>
<keyword evidence="2" id="KW-0472">Membrane</keyword>
<proteinExistence type="predicted"/>
<dbReference type="Proteomes" id="UP000285712">
    <property type="component" value="Unassembled WGS sequence"/>
</dbReference>
<dbReference type="Gene3D" id="3.40.525.10">
    <property type="entry name" value="CRAL-TRIO lipid binding domain"/>
    <property type="match status" value="1"/>
</dbReference>
<keyword evidence="2" id="KW-1133">Transmembrane helix</keyword>
<dbReference type="EMBL" id="QUTH01003600">
    <property type="protein sequence ID" value="RHZ18401.1"/>
    <property type="molecule type" value="Genomic_DNA"/>
</dbReference>
<feature type="transmembrane region" description="Helical" evidence="2">
    <location>
        <begin position="343"/>
        <end position="364"/>
    </location>
</feature>
<dbReference type="PANTHER" id="PTHR45657:SF61">
    <property type="entry name" value="CRAL-TRIO DOMAIN-CONTAINING PROTEIN"/>
    <property type="match status" value="1"/>
</dbReference>
<dbReference type="SUPFAM" id="SSF50729">
    <property type="entry name" value="PH domain-like"/>
    <property type="match status" value="1"/>
</dbReference>
<feature type="region of interest" description="Disordered" evidence="1">
    <location>
        <begin position="404"/>
        <end position="424"/>
    </location>
</feature>
<feature type="region of interest" description="Disordered" evidence="1">
    <location>
        <begin position="284"/>
        <end position="303"/>
    </location>
</feature>
<feature type="domain" description="PH" evidence="3">
    <location>
        <begin position="56"/>
        <end position="170"/>
    </location>
</feature>
<dbReference type="VEuPathDB" id="FungiDB:H257_06483"/>
<evidence type="ECO:0000313" key="5">
    <source>
        <dbReference type="EMBL" id="RHY95870.1"/>
    </source>
</evidence>
<evidence type="ECO:0000313" key="7">
    <source>
        <dbReference type="Proteomes" id="UP000285430"/>
    </source>
</evidence>
<dbReference type="InterPro" id="IPR011993">
    <property type="entry name" value="PH-like_dom_sf"/>
</dbReference>
<dbReference type="InterPro" id="IPR036865">
    <property type="entry name" value="CRAL-TRIO_dom_sf"/>
</dbReference>
<evidence type="ECO:0008006" key="9">
    <source>
        <dbReference type="Google" id="ProtNLM"/>
    </source>
</evidence>
<name>A0A3R6X1H4_APHAT</name>
<dbReference type="EMBL" id="QUTG01002539">
    <property type="protein sequence ID" value="RHY95870.1"/>
    <property type="molecule type" value="Genomic_DNA"/>
</dbReference>
<dbReference type="PROSITE" id="PS50191">
    <property type="entry name" value="CRAL_TRIO"/>
    <property type="match status" value="1"/>
</dbReference>
<gene>
    <name evidence="5" type="ORF">DYB35_010566</name>
    <name evidence="6" type="ORF">DYB37_003751</name>
</gene>
<evidence type="ECO:0000259" key="4">
    <source>
        <dbReference type="PROSITE" id="PS50191"/>
    </source>
</evidence>